<dbReference type="AlphaFoldDB" id="A0A7S3QCM4"/>
<protein>
    <submittedName>
        <fullName evidence="1">Uncharacterized protein</fullName>
    </submittedName>
</protein>
<reference evidence="1" key="1">
    <citation type="submission" date="2021-01" db="EMBL/GenBank/DDBJ databases">
        <authorList>
            <person name="Corre E."/>
            <person name="Pelletier E."/>
            <person name="Niang G."/>
            <person name="Scheremetjew M."/>
            <person name="Finn R."/>
            <person name="Kale V."/>
            <person name="Holt S."/>
            <person name="Cochrane G."/>
            <person name="Meng A."/>
            <person name="Brown T."/>
            <person name="Cohen L."/>
        </authorList>
    </citation>
    <scope>NUCLEOTIDE SEQUENCE</scope>
    <source>
        <strain evidence="1">MM31A-1</strain>
    </source>
</reference>
<sequence length="321" mass="35567">MHSSITYLLGICALGAVTSFAPLPLLTRSHFVALNVVGKKNNSNMIKNFVVVSPILRMSSKEELEVDIEEDDSSSSLAEDILSKEKRVHVKIRYSQTPGLRPYFLTVAKKIKLSNPDVVVEKVILPSIDDDSVEDSTVFEVVVDGKIVIGKARTKWCKVQRSSSTKDDINKNKMFGLSVYVSLEDINVAVGKARKRRRSATTVYYARDDIPVPVPATTIPKMKVKPRTRRHIQIQSTTTKSSKESSKKMRLFSITNNNGGRGSGQSSSSMTKINSVVKVSPGYSYVSTPTFNEKNYNSKTGKAMAGMSRFVKLFSAFGLRR</sequence>
<accession>A0A7S3QCM4</accession>
<gene>
    <name evidence="1" type="ORF">CDEB00056_LOCUS18154</name>
</gene>
<organism evidence="1">
    <name type="scientific">Chaetoceros debilis</name>
    <dbReference type="NCBI Taxonomy" id="122233"/>
    <lineage>
        <taxon>Eukaryota</taxon>
        <taxon>Sar</taxon>
        <taxon>Stramenopiles</taxon>
        <taxon>Ochrophyta</taxon>
        <taxon>Bacillariophyta</taxon>
        <taxon>Coscinodiscophyceae</taxon>
        <taxon>Chaetocerotophycidae</taxon>
        <taxon>Chaetocerotales</taxon>
        <taxon>Chaetocerotaceae</taxon>
        <taxon>Chaetoceros</taxon>
    </lineage>
</organism>
<name>A0A7S3QCM4_9STRA</name>
<proteinExistence type="predicted"/>
<dbReference type="EMBL" id="HBIO01023633">
    <property type="protein sequence ID" value="CAE0473301.1"/>
    <property type="molecule type" value="Transcribed_RNA"/>
</dbReference>
<evidence type="ECO:0000313" key="1">
    <source>
        <dbReference type="EMBL" id="CAE0473301.1"/>
    </source>
</evidence>